<comment type="caution">
    <text evidence="1">The sequence shown here is derived from an EMBL/GenBank/DDBJ whole genome shotgun (WGS) entry which is preliminary data.</text>
</comment>
<evidence type="ECO:0008006" key="3">
    <source>
        <dbReference type="Google" id="ProtNLM"/>
    </source>
</evidence>
<sequence length="520" mass="57731">MIADALANVPSGVKMHRCLSVDEILRIIACELVGSGLKATAVSLAHCCRSFQGPVLDTLWKTQYRLIPLLKCLPQGVWQEEGEVFTFQRIPTTAEWAGFREYSQRMRGLRLDSSEDPLTPEIFLALQLRTANEPFLPMLEAFECQQAEEEFIPFIPLVLSPRTRSIRISFADDTPSLAVASTISRFPMLCPQLERVIIESLERDSVLTNAVSEMLLACNQDSLQVFEVDSPLTEEAREVVYRLPTMSNLWAVIQGRTLLPPVMLPNLNSIDVEYDGELDWLQAFRGATLEKLESTTFTCKSEQIGDFLGAFASVALTTSAQNSLSAFKFYTSHSWNPKYTTLLPFKQLTELEIEFSCDDGCSSRVDDDVITLLAQAMPKLVSLKLGGEPCREPNDVTVYALITLASRCLHLSELRIHFSGDSLVDMATDAEGVSLTNDEPVVRREDCGLTHLEVGRIHIPPRSAVGVAHSLLQIFPRILKVKYDTPEWKGVARTIEDFRRIGIFVGRAARVGTGGLSGGA</sequence>
<organism evidence="1 2">
    <name type="scientific">Thelephora terrestris</name>
    <dbReference type="NCBI Taxonomy" id="56493"/>
    <lineage>
        <taxon>Eukaryota</taxon>
        <taxon>Fungi</taxon>
        <taxon>Dikarya</taxon>
        <taxon>Basidiomycota</taxon>
        <taxon>Agaricomycotina</taxon>
        <taxon>Agaricomycetes</taxon>
        <taxon>Thelephorales</taxon>
        <taxon>Thelephoraceae</taxon>
        <taxon>Thelephora</taxon>
    </lineage>
</organism>
<accession>A0A9P6HG42</accession>
<proteinExistence type="predicted"/>
<dbReference type="EMBL" id="WIUZ02000006">
    <property type="protein sequence ID" value="KAF9786371.1"/>
    <property type="molecule type" value="Genomic_DNA"/>
</dbReference>
<keyword evidence="2" id="KW-1185">Reference proteome</keyword>
<evidence type="ECO:0000313" key="1">
    <source>
        <dbReference type="EMBL" id="KAF9786371.1"/>
    </source>
</evidence>
<dbReference type="OrthoDB" id="3543113at2759"/>
<name>A0A9P6HG42_9AGAM</name>
<reference evidence="1" key="2">
    <citation type="submission" date="2020-11" db="EMBL/GenBank/DDBJ databases">
        <authorList>
            <consortium name="DOE Joint Genome Institute"/>
            <person name="Kuo A."/>
            <person name="Miyauchi S."/>
            <person name="Kiss E."/>
            <person name="Drula E."/>
            <person name="Kohler A."/>
            <person name="Sanchez-Garcia M."/>
            <person name="Andreopoulos B."/>
            <person name="Barry K.W."/>
            <person name="Bonito G."/>
            <person name="Buee M."/>
            <person name="Carver A."/>
            <person name="Chen C."/>
            <person name="Cichocki N."/>
            <person name="Clum A."/>
            <person name="Culley D."/>
            <person name="Crous P.W."/>
            <person name="Fauchery L."/>
            <person name="Girlanda M."/>
            <person name="Hayes R."/>
            <person name="Keri Z."/>
            <person name="Labutti K."/>
            <person name="Lipzen A."/>
            <person name="Lombard V."/>
            <person name="Magnuson J."/>
            <person name="Maillard F."/>
            <person name="Morin E."/>
            <person name="Murat C."/>
            <person name="Nolan M."/>
            <person name="Ohm R."/>
            <person name="Pangilinan J."/>
            <person name="Pereira M."/>
            <person name="Perotto S."/>
            <person name="Peter M."/>
            <person name="Riley R."/>
            <person name="Sitrit Y."/>
            <person name="Stielow B."/>
            <person name="Szollosi G."/>
            <person name="Zifcakova L."/>
            <person name="Stursova M."/>
            <person name="Spatafora J.W."/>
            <person name="Tedersoo L."/>
            <person name="Vaario L.-M."/>
            <person name="Yamada A."/>
            <person name="Yan M."/>
            <person name="Wang P."/>
            <person name="Xu J."/>
            <person name="Bruns T."/>
            <person name="Baldrian P."/>
            <person name="Vilgalys R."/>
            <person name="Henrissat B."/>
            <person name="Grigoriev I.V."/>
            <person name="Hibbett D."/>
            <person name="Nagy L.G."/>
            <person name="Martin F.M."/>
        </authorList>
    </citation>
    <scope>NUCLEOTIDE SEQUENCE</scope>
    <source>
        <strain evidence="1">UH-Tt-Lm1</strain>
    </source>
</reference>
<dbReference type="InterPro" id="IPR032675">
    <property type="entry name" value="LRR_dom_sf"/>
</dbReference>
<dbReference type="AlphaFoldDB" id="A0A9P6HG42"/>
<protein>
    <recommendedName>
        <fullName evidence="3">F-box domain-containing protein</fullName>
    </recommendedName>
</protein>
<reference evidence="1" key="1">
    <citation type="journal article" date="2020" name="Nat. Commun.">
        <title>Large-scale genome sequencing of mycorrhizal fungi provides insights into the early evolution of symbiotic traits.</title>
        <authorList>
            <person name="Miyauchi S."/>
            <person name="Kiss E."/>
            <person name="Kuo A."/>
            <person name="Drula E."/>
            <person name="Kohler A."/>
            <person name="Sanchez-Garcia M."/>
            <person name="Morin E."/>
            <person name="Andreopoulos B."/>
            <person name="Barry K.W."/>
            <person name="Bonito G."/>
            <person name="Buee M."/>
            <person name="Carver A."/>
            <person name="Chen C."/>
            <person name="Cichocki N."/>
            <person name="Clum A."/>
            <person name="Culley D."/>
            <person name="Crous P.W."/>
            <person name="Fauchery L."/>
            <person name="Girlanda M."/>
            <person name="Hayes R.D."/>
            <person name="Keri Z."/>
            <person name="LaButti K."/>
            <person name="Lipzen A."/>
            <person name="Lombard V."/>
            <person name="Magnuson J."/>
            <person name="Maillard F."/>
            <person name="Murat C."/>
            <person name="Nolan M."/>
            <person name="Ohm R.A."/>
            <person name="Pangilinan J."/>
            <person name="Pereira M.F."/>
            <person name="Perotto S."/>
            <person name="Peter M."/>
            <person name="Pfister S."/>
            <person name="Riley R."/>
            <person name="Sitrit Y."/>
            <person name="Stielow J.B."/>
            <person name="Szollosi G."/>
            <person name="Zifcakova L."/>
            <person name="Stursova M."/>
            <person name="Spatafora J.W."/>
            <person name="Tedersoo L."/>
            <person name="Vaario L.M."/>
            <person name="Yamada A."/>
            <person name="Yan M."/>
            <person name="Wang P."/>
            <person name="Xu J."/>
            <person name="Bruns T."/>
            <person name="Baldrian P."/>
            <person name="Vilgalys R."/>
            <person name="Dunand C."/>
            <person name="Henrissat B."/>
            <person name="Grigoriev I.V."/>
            <person name="Hibbett D."/>
            <person name="Nagy L.G."/>
            <person name="Martin F.M."/>
        </authorList>
    </citation>
    <scope>NUCLEOTIDE SEQUENCE</scope>
    <source>
        <strain evidence="1">UH-Tt-Lm1</strain>
    </source>
</reference>
<evidence type="ECO:0000313" key="2">
    <source>
        <dbReference type="Proteomes" id="UP000736335"/>
    </source>
</evidence>
<dbReference type="Gene3D" id="3.80.10.10">
    <property type="entry name" value="Ribonuclease Inhibitor"/>
    <property type="match status" value="1"/>
</dbReference>
<gene>
    <name evidence="1" type="ORF">BJ322DRAFT_1108227</name>
</gene>
<dbReference type="Proteomes" id="UP000736335">
    <property type="component" value="Unassembled WGS sequence"/>
</dbReference>